<keyword evidence="5 7" id="KW-1133">Transmembrane helix</keyword>
<evidence type="ECO:0000256" key="1">
    <source>
        <dbReference type="ARBA" id="ARBA00004651"/>
    </source>
</evidence>
<dbReference type="Proteomes" id="UP001239909">
    <property type="component" value="Unassembled WGS sequence"/>
</dbReference>
<comment type="similarity">
    <text evidence="2">Belongs to the Rht family.</text>
</comment>
<evidence type="ECO:0000256" key="6">
    <source>
        <dbReference type="ARBA" id="ARBA00023136"/>
    </source>
</evidence>
<reference evidence="8 9" key="1">
    <citation type="submission" date="2023-04" db="EMBL/GenBank/DDBJ databases">
        <title>Marinoamorphus aggregata gen. nov., sp. Nov., isolate from tissue of brittle star Ophioplocus japonicus.</title>
        <authorList>
            <person name="Kawano K."/>
            <person name="Sawayama S."/>
            <person name="Nakagawa S."/>
        </authorList>
    </citation>
    <scope>NUCLEOTIDE SEQUENCE [LARGE SCALE GENOMIC DNA]</scope>
    <source>
        <strain evidence="8 9">NKW23</strain>
    </source>
</reference>
<dbReference type="PIRSF" id="PIRSF006324">
    <property type="entry name" value="LeuE"/>
    <property type="match status" value="1"/>
</dbReference>
<dbReference type="Pfam" id="PF01810">
    <property type="entry name" value="LysE"/>
    <property type="match status" value="1"/>
</dbReference>
<evidence type="ECO:0000256" key="4">
    <source>
        <dbReference type="ARBA" id="ARBA00022692"/>
    </source>
</evidence>
<gene>
    <name evidence="8" type="primary">rhtB</name>
    <name evidence="8" type="ORF">LNKW23_15270</name>
</gene>
<dbReference type="RefSeq" id="WP_285671090.1">
    <property type="nucleotide sequence ID" value="NZ_BSYI01000009.1"/>
</dbReference>
<evidence type="ECO:0000256" key="3">
    <source>
        <dbReference type="ARBA" id="ARBA00022475"/>
    </source>
</evidence>
<keyword evidence="4 7" id="KW-0812">Transmembrane</keyword>
<accession>A0ABQ6LJF4</accession>
<sequence length="211" mass="21999">MTLETYLAYLGVIAVFFGSPPGPSHLLMIANSLAHGVRPSLATMAGDLSANALQMTAAGFGLAALVASSAEALTVVKWAGVGYLVWMGIARIRRAGRAGRQTPAGTPRPAVLYRQGFLTSAANPKAVVFFAALFPQFIDPALPIWPQVAILGVTYLAVDGAMLVGWGVLATRSLRRVKALTGPMLDRISGALFIGAAVLLAGKDLAVEGRR</sequence>
<protein>
    <submittedName>
        <fullName evidence="8">Homoserine/homoserine lactone efflux protein</fullName>
    </submittedName>
</protein>
<name>A0ABQ6LJF4_9RHOB</name>
<organism evidence="8 9">
    <name type="scientific">Paralimibaculum aggregatum</name>
    <dbReference type="NCBI Taxonomy" id="3036245"/>
    <lineage>
        <taxon>Bacteria</taxon>
        <taxon>Pseudomonadati</taxon>
        <taxon>Pseudomonadota</taxon>
        <taxon>Alphaproteobacteria</taxon>
        <taxon>Rhodobacterales</taxon>
        <taxon>Paracoccaceae</taxon>
        <taxon>Paralimibaculum</taxon>
    </lineage>
</organism>
<feature type="transmembrane region" description="Helical" evidence="7">
    <location>
        <begin position="117"/>
        <end position="138"/>
    </location>
</feature>
<comment type="caution">
    <text evidence="8">The sequence shown here is derived from an EMBL/GenBank/DDBJ whole genome shotgun (WGS) entry which is preliminary data.</text>
</comment>
<dbReference type="PANTHER" id="PTHR30086:SF14">
    <property type="entry name" value="HOMOSERINE_HOMOSERINE LACTONE EFFLUX PROTEIN"/>
    <property type="match status" value="1"/>
</dbReference>
<dbReference type="PANTHER" id="PTHR30086">
    <property type="entry name" value="ARGININE EXPORTER PROTEIN ARGO"/>
    <property type="match status" value="1"/>
</dbReference>
<comment type="subcellular location">
    <subcellularLocation>
        <location evidence="1">Cell membrane</location>
        <topology evidence="1">Multi-pass membrane protein</topology>
    </subcellularLocation>
</comment>
<evidence type="ECO:0000256" key="2">
    <source>
        <dbReference type="ARBA" id="ARBA00007928"/>
    </source>
</evidence>
<keyword evidence="9" id="KW-1185">Reference proteome</keyword>
<evidence type="ECO:0000256" key="7">
    <source>
        <dbReference type="SAM" id="Phobius"/>
    </source>
</evidence>
<feature type="transmembrane region" description="Helical" evidence="7">
    <location>
        <begin position="144"/>
        <end position="169"/>
    </location>
</feature>
<dbReference type="InterPro" id="IPR001123">
    <property type="entry name" value="LeuE-type"/>
</dbReference>
<evidence type="ECO:0000313" key="8">
    <source>
        <dbReference type="EMBL" id="GMG82314.1"/>
    </source>
</evidence>
<evidence type="ECO:0000313" key="9">
    <source>
        <dbReference type="Proteomes" id="UP001239909"/>
    </source>
</evidence>
<feature type="transmembrane region" description="Helical" evidence="7">
    <location>
        <begin position="60"/>
        <end position="86"/>
    </location>
</feature>
<keyword evidence="3" id="KW-1003">Cell membrane</keyword>
<proteinExistence type="inferred from homology"/>
<keyword evidence="6 7" id="KW-0472">Membrane</keyword>
<evidence type="ECO:0000256" key="5">
    <source>
        <dbReference type="ARBA" id="ARBA00022989"/>
    </source>
</evidence>
<dbReference type="EMBL" id="BSYI01000009">
    <property type="protein sequence ID" value="GMG82314.1"/>
    <property type="molecule type" value="Genomic_DNA"/>
</dbReference>